<sequence>PINPFATSYYTLSLNIPKPAEYIKGVMVIVHNATAGSSIPSANFQTNNLGPFQENIQDLYVTAYLKADVLPLTFVIGDGKEYNSEKQKYFNQPLKQNSSYIVFLRFFESNDSYYSTEWSSSVKTMVKPPEEYIERRSTEQSTGDKTFMELLIPLVIACLCFLLSLCVNIYQRRLIQNNGRHAKHRSQTSKQAHRTQNLDSKSMKGFEGAQKGSYVNDDTLYETPDEVLESVERNCTGSRPDNSTGQEPSTYMSLKDNQEPENFYQPLQAPGTGACPDHTKGGDQRIQTMQYENLAFKANFSGE</sequence>
<evidence type="ECO:0000256" key="1">
    <source>
        <dbReference type="SAM" id="MobiDB-lite"/>
    </source>
</evidence>
<comment type="caution">
    <text evidence="3">The sequence shown here is derived from an EMBL/GenBank/DDBJ whole genome shotgun (WGS) entry which is preliminary data.</text>
</comment>
<keyword evidence="2" id="KW-1133">Transmembrane helix</keyword>
<feature type="region of interest" description="Disordered" evidence="1">
    <location>
        <begin position="180"/>
        <end position="218"/>
    </location>
</feature>
<feature type="compositionally biased region" description="Basic residues" evidence="1">
    <location>
        <begin position="180"/>
        <end position="193"/>
    </location>
</feature>
<feature type="non-terminal residue" evidence="3">
    <location>
        <position position="303"/>
    </location>
</feature>
<dbReference type="Proteomes" id="UP001152795">
    <property type="component" value="Unassembled WGS sequence"/>
</dbReference>
<evidence type="ECO:0000313" key="4">
    <source>
        <dbReference type="Proteomes" id="UP001152795"/>
    </source>
</evidence>
<feature type="transmembrane region" description="Helical" evidence="2">
    <location>
        <begin position="150"/>
        <end position="170"/>
    </location>
</feature>
<accession>A0A7D9LDK1</accession>
<name>A0A7D9LDK1_PARCT</name>
<organism evidence="3 4">
    <name type="scientific">Paramuricea clavata</name>
    <name type="common">Red gorgonian</name>
    <name type="synonym">Violescent sea-whip</name>
    <dbReference type="NCBI Taxonomy" id="317549"/>
    <lineage>
        <taxon>Eukaryota</taxon>
        <taxon>Metazoa</taxon>
        <taxon>Cnidaria</taxon>
        <taxon>Anthozoa</taxon>
        <taxon>Octocorallia</taxon>
        <taxon>Malacalcyonacea</taxon>
        <taxon>Plexauridae</taxon>
        <taxon>Paramuricea</taxon>
    </lineage>
</organism>
<proteinExistence type="predicted"/>
<feature type="compositionally biased region" description="Polar residues" evidence="1">
    <location>
        <begin position="233"/>
        <end position="252"/>
    </location>
</feature>
<dbReference type="AlphaFoldDB" id="A0A7D9LDK1"/>
<keyword evidence="2" id="KW-0472">Membrane</keyword>
<keyword evidence="2" id="KW-0812">Transmembrane</keyword>
<dbReference type="EMBL" id="CACRXK020017086">
    <property type="protein sequence ID" value="CAB4030715.1"/>
    <property type="molecule type" value="Genomic_DNA"/>
</dbReference>
<keyword evidence="4" id="KW-1185">Reference proteome</keyword>
<protein>
    <submittedName>
        <fullName evidence="3">Uncharacterized protein</fullName>
    </submittedName>
</protein>
<evidence type="ECO:0000256" key="2">
    <source>
        <dbReference type="SAM" id="Phobius"/>
    </source>
</evidence>
<evidence type="ECO:0000313" key="3">
    <source>
        <dbReference type="EMBL" id="CAB4030715.1"/>
    </source>
</evidence>
<reference evidence="3" key="1">
    <citation type="submission" date="2020-04" db="EMBL/GenBank/DDBJ databases">
        <authorList>
            <person name="Alioto T."/>
            <person name="Alioto T."/>
            <person name="Gomez Garrido J."/>
        </authorList>
    </citation>
    <scope>NUCLEOTIDE SEQUENCE</scope>
    <source>
        <strain evidence="3">A484AB</strain>
    </source>
</reference>
<gene>
    <name evidence="3" type="ORF">PACLA_8A084121</name>
</gene>
<feature type="region of interest" description="Disordered" evidence="1">
    <location>
        <begin position="232"/>
        <end position="284"/>
    </location>
</feature>